<evidence type="ECO:0000313" key="2">
    <source>
        <dbReference type="Proteomes" id="UP001589627"/>
    </source>
</evidence>
<name>A0ABV5YSK1_9ACTN</name>
<dbReference type="InterPro" id="IPR008930">
    <property type="entry name" value="Terpenoid_cyclase/PrenylTrfase"/>
</dbReference>
<dbReference type="Gene3D" id="1.50.10.20">
    <property type="match status" value="1"/>
</dbReference>
<dbReference type="EMBL" id="JBHLZP010000459">
    <property type="protein sequence ID" value="MFB9838062.1"/>
    <property type="molecule type" value="Genomic_DNA"/>
</dbReference>
<comment type="caution">
    <text evidence="1">The sequence shown here is derived from an EMBL/GenBank/DDBJ whole genome shotgun (WGS) entry which is preliminary data.</text>
</comment>
<dbReference type="RefSeq" id="WP_378211035.1">
    <property type="nucleotide sequence ID" value="NZ_JBHLZP010000459.1"/>
</dbReference>
<reference evidence="1 2" key="1">
    <citation type="submission" date="2024-09" db="EMBL/GenBank/DDBJ databases">
        <authorList>
            <person name="Sun Q."/>
            <person name="Mori K."/>
        </authorList>
    </citation>
    <scope>NUCLEOTIDE SEQUENCE [LARGE SCALE GENOMIC DNA]</scope>
    <source>
        <strain evidence="1 2">TBRC 0563</strain>
    </source>
</reference>
<gene>
    <name evidence="1" type="ORF">ACFFNX_38460</name>
</gene>
<protein>
    <submittedName>
        <fullName evidence="1">Uncharacterized protein</fullName>
    </submittedName>
</protein>
<organism evidence="1 2">
    <name type="scientific">Actinoallomurus acaciae</name>
    <dbReference type="NCBI Taxonomy" id="502577"/>
    <lineage>
        <taxon>Bacteria</taxon>
        <taxon>Bacillati</taxon>
        <taxon>Actinomycetota</taxon>
        <taxon>Actinomycetes</taxon>
        <taxon>Streptosporangiales</taxon>
        <taxon>Thermomonosporaceae</taxon>
        <taxon>Actinoallomurus</taxon>
    </lineage>
</organism>
<evidence type="ECO:0000313" key="1">
    <source>
        <dbReference type="EMBL" id="MFB9838062.1"/>
    </source>
</evidence>
<sequence length="297" mass="31756">MSIDLDRATSFMATHARVLDRRRFELAGGNDTAETRAAVLAAIDGHRNPDGGYGWGLEPDLRARESQPGGAQHALEAIADAAPATSPHVVALLDWLQSVTLPDGGLPFALPLGDPTACAPFWAQADPRESSLQITAAIAAQAHRAARSDEDVRDHPWLTRATRYCLQAIQGIDEAPFAYVLSFALQLLDAATDSFPEARELLGHLAPFVPSDGAIPVAGGTEGETLHLLDFAPEPGRPVRALVDDRAVADDLDRLESGQRPDGGWAVDFTAYSPAAELEWRGYATVQAVAVLRMNGR</sequence>
<accession>A0ABV5YSK1</accession>
<keyword evidence="2" id="KW-1185">Reference proteome</keyword>
<proteinExistence type="predicted"/>
<dbReference type="SUPFAM" id="SSF48239">
    <property type="entry name" value="Terpenoid cyclases/Protein prenyltransferases"/>
    <property type="match status" value="1"/>
</dbReference>
<dbReference type="Proteomes" id="UP001589627">
    <property type="component" value="Unassembled WGS sequence"/>
</dbReference>